<dbReference type="Proteomes" id="UP000622166">
    <property type="component" value="Unassembled WGS sequence"/>
</dbReference>
<protein>
    <submittedName>
        <fullName evidence="1">Uncharacterized protein</fullName>
    </submittedName>
</protein>
<reference evidence="1" key="1">
    <citation type="journal article" date="2014" name="Int. J. Syst. Evol. Microbiol.">
        <title>Complete genome sequence of Corynebacterium casei LMG S-19264T (=DSM 44701T), isolated from a smear-ripened cheese.</title>
        <authorList>
            <consortium name="US DOE Joint Genome Institute (JGI-PGF)"/>
            <person name="Walter F."/>
            <person name="Albersmeier A."/>
            <person name="Kalinowski J."/>
            <person name="Ruckert C."/>
        </authorList>
    </citation>
    <scope>NUCLEOTIDE SEQUENCE</scope>
    <source>
        <strain evidence="1">JCM 4815</strain>
    </source>
</reference>
<comment type="caution">
    <text evidence="1">The sequence shown here is derived from an EMBL/GenBank/DDBJ whole genome shotgun (WGS) entry which is preliminary data.</text>
</comment>
<keyword evidence="2" id="KW-1185">Reference proteome</keyword>
<evidence type="ECO:0000313" key="1">
    <source>
        <dbReference type="EMBL" id="GGY97858.1"/>
    </source>
</evidence>
<name>A0A918UEX9_9ACTN</name>
<reference evidence="1" key="2">
    <citation type="submission" date="2020-09" db="EMBL/GenBank/DDBJ databases">
        <authorList>
            <person name="Sun Q."/>
            <person name="Ohkuma M."/>
        </authorList>
    </citation>
    <scope>NUCLEOTIDE SEQUENCE</scope>
    <source>
        <strain evidence="1">JCM 4815</strain>
    </source>
</reference>
<accession>A0A918UEX9</accession>
<dbReference type="AlphaFoldDB" id="A0A918UEX9"/>
<sequence>MAAAITALNSAPCRGSAKKPSAGVQALPAAVSAAEAGPAAHVPEAPSVIRKLHDGYH</sequence>
<evidence type="ECO:0000313" key="2">
    <source>
        <dbReference type="Proteomes" id="UP000622166"/>
    </source>
</evidence>
<gene>
    <name evidence="1" type="ORF">GCM10010365_15490</name>
</gene>
<dbReference type="EMBL" id="BMVW01000002">
    <property type="protein sequence ID" value="GGY97858.1"/>
    <property type="molecule type" value="Genomic_DNA"/>
</dbReference>
<proteinExistence type="predicted"/>
<organism evidence="1 2">
    <name type="scientific">Streptomyces poonensis</name>
    <dbReference type="NCBI Taxonomy" id="68255"/>
    <lineage>
        <taxon>Bacteria</taxon>
        <taxon>Bacillati</taxon>
        <taxon>Actinomycetota</taxon>
        <taxon>Actinomycetes</taxon>
        <taxon>Kitasatosporales</taxon>
        <taxon>Streptomycetaceae</taxon>
        <taxon>Streptomyces</taxon>
    </lineage>
</organism>